<dbReference type="Proteomes" id="UP000826195">
    <property type="component" value="Unassembled WGS sequence"/>
</dbReference>
<dbReference type="EMBL" id="JAHXZJ010002982">
    <property type="protein sequence ID" value="KAH0535667.1"/>
    <property type="molecule type" value="Genomic_DNA"/>
</dbReference>
<comment type="caution">
    <text evidence="1">The sequence shown here is derived from an EMBL/GenBank/DDBJ whole genome shotgun (WGS) entry which is preliminary data.</text>
</comment>
<dbReference type="AlphaFoldDB" id="A0AAV7HYK8"/>
<gene>
    <name evidence="1" type="ORF">KQX54_018034</name>
</gene>
<organism evidence="1 2">
    <name type="scientific">Cotesia glomerata</name>
    <name type="common">Lepidopteran parasitic wasp</name>
    <name type="synonym">Apanteles glomeratus</name>
    <dbReference type="NCBI Taxonomy" id="32391"/>
    <lineage>
        <taxon>Eukaryota</taxon>
        <taxon>Metazoa</taxon>
        <taxon>Ecdysozoa</taxon>
        <taxon>Arthropoda</taxon>
        <taxon>Hexapoda</taxon>
        <taxon>Insecta</taxon>
        <taxon>Pterygota</taxon>
        <taxon>Neoptera</taxon>
        <taxon>Endopterygota</taxon>
        <taxon>Hymenoptera</taxon>
        <taxon>Apocrita</taxon>
        <taxon>Ichneumonoidea</taxon>
        <taxon>Braconidae</taxon>
        <taxon>Microgastrinae</taxon>
        <taxon>Cotesia</taxon>
    </lineage>
</organism>
<evidence type="ECO:0000313" key="2">
    <source>
        <dbReference type="Proteomes" id="UP000826195"/>
    </source>
</evidence>
<evidence type="ECO:0000313" key="1">
    <source>
        <dbReference type="EMBL" id="KAH0535667.1"/>
    </source>
</evidence>
<reference evidence="1 2" key="1">
    <citation type="journal article" date="2021" name="J. Hered.">
        <title>A chromosome-level genome assembly of the parasitoid wasp, Cotesia glomerata (Hymenoptera: Braconidae).</title>
        <authorList>
            <person name="Pinto B.J."/>
            <person name="Weis J.J."/>
            <person name="Gamble T."/>
            <person name="Ode P.J."/>
            <person name="Paul R."/>
            <person name="Zaspel J.M."/>
        </authorList>
    </citation>
    <scope>NUCLEOTIDE SEQUENCE [LARGE SCALE GENOMIC DNA]</scope>
    <source>
        <strain evidence="1">CgM1</strain>
    </source>
</reference>
<accession>A0AAV7HYK8</accession>
<sequence>MLYNNTVGKVQSKFFSKTEVQVGSEHYRLGNNSSSFQKGINSVQSCTPSHPKLIILAQTERYIGQVSSSYTNTPILFILDSLQSTVSSWALSRFPEVSSASRTRLPRKRLFNPLSNIGKLEITINAKKAPPGNSELLAQVQVFEESL</sequence>
<proteinExistence type="predicted"/>
<name>A0AAV7HYK8_COTGL</name>
<protein>
    <submittedName>
        <fullName evidence="1">Uncharacterized protein</fullName>
    </submittedName>
</protein>
<keyword evidence="2" id="KW-1185">Reference proteome</keyword>